<evidence type="ECO:0000313" key="6">
    <source>
        <dbReference type="EMBL" id="WGO84040.1"/>
    </source>
</evidence>
<evidence type="ECO:0000256" key="2">
    <source>
        <dbReference type="ARBA" id="ARBA00022729"/>
    </source>
</evidence>
<dbReference type="Pfam" id="PF03938">
    <property type="entry name" value="OmpH"/>
    <property type="match status" value="1"/>
</dbReference>
<dbReference type="Gene3D" id="3.30.910.20">
    <property type="entry name" value="Skp domain"/>
    <property type="match status" value="2"/>
</dbReference>
<protein>
    <recommendedName>
        <fullName evidence="1">Chaperone protein Skp</fullName>
    </recommendedName>
</protein>
<dbReference type="SMART" id="SM00935">
    <property type="entry name" value="OmpH"/>
    <property type="match status" value="1"/>
</dbReference>
<keyword evidence="4" id="KW-0175">Coiled coil</keyword>
<feature type="signal peptide" evidence="5">
    <location>
        <begin position="1"/>
        <end position="22"/>
    </location>
</feature>
<dbReference type="Proteomes" id="UP001231859">
    <property type="component" value="Chromosome"/>
</dbReference>
<dbReference type="RefSeq" id="WP_280939069.1">
    <property type="nucleotide sequence ID" value="NZ_CP123759.1"/>
</dbReference>
<dbReference type="SUPFAM" id="SSF111384">
    <property type="entry name" value="OmpH-like"/>
    <property type="match status" value="1"/>
</dbReference>
<dbReference type="InterPro" id="IPR024930">
    <property type="entry name" value="Skp_dom_sf"/>
</dbReference>
<dbReference type="PANTHER" id="PTHR35089:SF1">
    <property type="entry name" value="CHAPERONE PROTEIN SKP"/>
    <property type="match status" value="1"/>
</dbReference>
<dbReference type="EMBL" id="CP123759">
    <property type="protein sequence ID" value="WGO84040.1"/>
    <property type="molecule type" value="Genomic_DNA"/>
</dbReference>
<evidence type="ECO:0000256" key="5">
    <source>
        <dbReference type="SAM" id="SignalP"/>
    </source>
</evidence>
<comment type="similarity">
    <text evidence="3">Belongs to the skp family.</text>
</comment>
<evidence type="ECO:0000256" key="4">
    <source>
        <dbReference type="SAM" id="Coils"/>
    </source>
</evidence>
<dbReference type="InterPro" id="IPR005632">
    <property type="entry name" value="Chaperone_Skp"/>
</dbReference>
<gene>
    <name evidence="6" type="ORF">QG404_03790</name>
</gene>
<sequence>MKKLLCAAGLGLILSVSASAYAEKIAVISVGEIFQDIATKKAVSKQLEKEFKGRANELQNMEKDLQARAEKLQKNAAKPNEKDLQAFEAKRTDFLKKAQQFEQDNQRRQQEERNKILQTIKTATKAVAEKERYDVVVDENAVLYPENRSSLKNITDLVIKKVK</sequence>
<evidence type="ECO:0000256" key="3">
    <source>
        <dbReference type="PIRNR" id="PIRNR002094"/>
    </source>
</evidence>
<accession>A0ABY8P3G8</accession>
<reference evidence="6 7" key="1">
    <citation type="submission" date="2023-04" db="EMBL/GenBank/DDBJ databases">
        <title>Genome dynamics across the evolutionary transition to endosymbiosis.</title>
        <authorList>
            <person name="Siozios S."/>
            <person name="Nadal-Jimenez P."/>
            <person name="Azagi T."/>
            <person name="Sprong H."/>
            <person name="Frost C.L."/>
            <person name="Parratt S.R."/>
            <person name="Taylor G."/>
            <person name="Brettell L."/>
            <person name="Lew K.C."/>
            <person name="Croft L."/>
            <person name="King K.C."/>
            <person name="Brockhurst M.A."/>
            <person name="Hypsa V."/>
            <person name="Novakova E."/>
            <person name="Darby A.C."/>
            <person name="Hurst G.D.D."/>
        </authorList>
    </citation>
    <scope>NUCLEOTIDE SEQUENCE [LARGE SCALE GENOMIC DNA]</scope>
    <source>
        <strain evidence="7">aApi_AU</strain>
    </source>
</reference>
<keyword evidence="7" id="KW-1185">Reference proteome</keyword>
<name>A0ABY8P3G8_9GAMM</name>
<keyword evidence="2 5" id="KW-0732">Signal</keyword>
<feature type="chain" id="PRO_5046801753" description="Chaperone protein Skp" evidence="5">
    <location>
        <begin position="23"/>
        <end position="163"/>
    </location>
</feature>
<proteinExistence type="inferred from homology"/>
<evidence type="ECO:0000313" key="7">
    <source>
        <dbReference type="Proteomes" id="UP001231859"/>
    </source>
</evidence>
<dbReference type="PANTHER" id="PTHR35089">
    <property type="entry name" value="CHAPERONE PROTEIN SKP"/>
    <property type="match status" value="1"/>
</dbReference>
<evidence type="ECO:0000256" key="1">
    <source>
        <dbReference type="ARBA" id="ARBA00018026"/>
    </source>
</evidence>
<organism evidence="6 7">
    <name type="scientific">Arsenophonus apicola</name>
    <dbReference type="NCBI Taxonomy" id="2879119"/>
    <lineage>
        <taxon>Bacteria</taxon>
        <taxon>Pseudomonadati</taxon>
        <taxon>Pseudomonadota</taxon>
        <taxon>Gammaproteobacteria</taxon>
        <taxon>Enterobacterales</taxon>
        <taxon>Morganellaceae</taxon>
        <taxon>Arsenophonus</taxon>
    </lineage>
</organism>
<feature type="coiled-coil region" evidence="4">
    <location>
        <begin position="44"/>
        <end position="104"/>
    </location>
</feature>
<dbReference type="PIRSF" id="PIRSF002094">
    <property type="entry name" value="OMP26_Skp"/>
    <property type="match status" value="1"/>
</dbReference>